<feature type="region of interest" description="Disordered" evidence="1">
    <location>
        <begin position="251"/>
        <end position="305"/>
    </location>
</feature>
<dbReference type="InterPro" id="IPR048972">
    <property type="entry name" value="PMI1_PMIR1-2_C"/>
</dbReference>
<comment type="caution">
    <text evidence="3">The sequence shown here is derived from an EMBL/GenBank/DDBJ whole genome shotgun (WGS) entry which is preliminary data.</text>
</comment>
<protein>
    <recommendedName>
        <fullName evidence="2">C2 NT-type domain-containing protein</fullName>
    </recommendedName>
</protein>
<dbReference type="Pfam" id="PF10358">
    <property type="entry name" value="NT-C2"/>
    <property type="match status" value="1"/>
</dbReference>
<sequence length="758" mass="82613">SMQSTGKSRGVPDSSPGQLLQELEALSQALYRTGSANLRQHTGKNPQSGINQTLARFPSIKNPGFPAVGKPENQSRKPEKFPAEKKGSLWDWKPLRALSHIGRQRLSCEFSLRVHVVEGLPGILNGVNLCTHWRRKDGGVKTKPARAFQGVAQFEETLYHKCSVYGSKSGPSQVMRYESKFFELYVSVLGLEEHDLCRHKVDLSRMLPEKFGVGGEEERGGSWTTNFKLTAKEARGGVLVVTLGYKILDRELGDPPNPNTGKFMRTSNSGTPSNLRNVSNPRNSSNPRRTVSDALGRRQQLTKSSNAFPVRTLMHSTGSLEPISMLGRSGGADLDVDIIDQMSNLSLDDSSKEDNEQPEVKNVGSLFDFKPRLKFFSQVVAGDRKSGQGERSSGGEEIEEFNVTEKGVEIENLQLGNKEGEDGGRLEEDFVNDGGKQGEKDVEELFVAEGVDASSEKETEACRSQLEQSVGCEQVKGLEDKIEDVNLQETCSLDDVADLVAGEFLSMLEPDKSPLLMSSDSDPDSPRARLLKQFARENLSEGGGLGLGLGVGKELDVGPSGSSAIRKYDSGSQPDWESDEDLELASIVQAAETELQKAAQTIRSKTRAKILEDAETEALMQEWGMNERFFQNSPPESSGGFGSPIRFPFEGPVELPDLAEGFGPLVKTKDGGLLRTMNPVLFHNSKNKGSLVMQVSNPVVVPAEMGSSVTDILRHLAGFGIEKLTVEAKKIMPLEDITGKTIQQVALEAVPSLEGSKS</sequence>
<dbReference type="InterPro" id="IPR039614">
    <property type="entry name" value="PMI1-like"/>
</dbReference>
<evidence type="ECO:0000313" key="4">
    <source>
        <dbReference type="Proteomes" id="UP000824469"/>
    </source>
</evidence>
<evidence type="ECO:0000259" key="2">
    <source>
        <dbReference type="PROSITE" id="PS51840"/>
    </source>
</evidence>
<organism evidence="3 4">
    <name type="scientific">Taxus chinensis</name>
    <name type="common">Chinese yew</name>
    <name type="synonym">Taxus wallichiana var. chinensis</name>
    <dbReference type="NCBI Taxonomy" id="29808"/>
    <lineage>
        <taxon>Eukaryota</taxon>
        <taxon>Viridiplantae</taxon>
        <taxon>Streptophyta</taxon>
        <taxon>Embryophyta</taxon>
        <taxon>Tracheophyta</taxon>
        <taxon>Spermatophyta</taxon>
        <taxon>Pinopsida</taxon>
        <taxon>Pinidae</taxon>
        <taxon>Conifers II</taxon>
        <taxon>Cupressales</taxon>
        <taxon>Taxaceae</taxon>
        <taxon>Taxus</taxon>
    </lineage>
</organism>
<feature type="compositionally biased region" description="Basic and acidic residues" evidence="1">
    <location>
        <begin position="73"/>
        <end position="82"/>
    </location>
</feature>
<feature type="non-terminal residue" evidence="3">
    <location>
        <position position="758"/>
    </location>
</feature>
<evidence type="ECO:0000313" key="3">
    <source>
        <dbReference type="EMBL" id="KAH9297875.1"/>
    </source>
</evidence>
<proteinExistence type="predicted"/>
<feature type="region of interest" description="Disordered" evidence="1">
    <location>
        <begin position="61"/>
        <end position="82"/>
    </location>
</feature>
<feature type="non-terminal residue" evidence="3">
    <location>
        <position position="1"/>
    </location>
</feature>
<dbReference type="PROSITE" id="PS51840">
    <property type="entry name" value="C2_NT"/>
    <property type="match status" value="1"/>
</dbReference>
<feature type="domain" description="C2 NT-type" evidence="2">
    <location>
        <begin position="98"/>
        <end position="247"/>
    </location>
</feature>
<dbReference type="Pfam" id="PF21745">
    <property type="entry name" value="PMI1_PMIR1-2_C"/>
    <property type="match status" value="1"/>
</dbReference>
<dbReference type="EMBL" id="JAHRHJ020000010">
    <property type="protein sequence ID" value="KAH9297875.1"/>
    <property type="molecule type" value="Genomic_DNA"/>
</dbReference>
<dbReference type="OMA" id="KSFWNWP"/>
<dbReference type="PANTHER" id="PTHR33414">
    <property type="entry name" value="PROTEIN PLASTID MOVEMENT IMPAIRED 1-RELATED 1"/>
    <property type="match status" value="1"/>
</dbReference>
<evidence type="ECO:0000256" key="1">
    <source>
        <dbReference type="SAM" id="MobiDB-lite"/>
    </source>
</evidence>
<feature type="compositionally biased region" description="Low complexity" evidence="1">
    <location>
        <begin position="272"/>
        <end position="289"/>
    </location>
</feature>
<accession>A0AA38CD41</accession>
<keyword evidence="4" id="KW-1185">Reference proteome</keyword>
<dbReference type="Proteomes" id="UP000824469">
    <property type="component" value="Unassembled WGS sequence"/>
</dbReference>
<reference evidence="3 4" key="1">
    <citation type="journal article" date="2021" name="Nat. Plants">
        <title>The Taxus genome provides insights into paclitaxel biosynthesis.</title>
        <authorList>
            <person name="Xiong X."/>
            <person name="Gou J."/>
            <person name="Liao Q."/>
            <person name="Li Y."/>
            <person name="Zhou Q."/>
            <person name="Bi G."/>
            <person name="Li C."/>
            <person name="Du R."/>
            <person name="Wang X."/>
            <person name="Sun T."/>
            <person name="Guo L."/>
            <person name="Liang H."/>
            <person name="Lu P."/>
            <person name="Wu Y."/>
            <person name="Zhang Z."/>
            <person name="Ro D.K."/>
            <person name="Shang Y."/>
            <person name="Huang S."/>
            <person name="Yan J."/>
        </authorList>
    </citation>
    <scope>NUCLEOTIDE SEQUENCE [LARGE SCALE GENOMIC DNA]</scope>
    <source>
        <strain evidence="3">Ta-2019</strain>
    </source>
</reference>
<dbReference type="InterPro" id="IPR019448">
    <property type="entry name" value="NT-C2"/>
</dbReference>
<dbReference type="PANTHER" id="PTHR33414:SF1">
    <property type="entry name" value="PROTEIN PLASTID MOVEMENT IMPAIRED 1-RELATED 1"/>
    <property type="match status" value="1"/>
</dbReference>
<dbReference type="AlphaFoldDB" id="A0AA38CD41"/>
<gene>
    <name evidence="3" type="ORF">KI387_029557</name>
</gene>
<name>A0AA38CD41_TAXCH</name>